<reference evidence="14 15" key="1">
    <citation type="submission" date="2023-07" db="EMBL/GenBank/DDBJ databases">
        <title>Sorghum-associated microbial communities from plants grown in Nebraska, USA.</title>
        <authorList>
            <person name="Schachtman D."/>
        </authorList>
    </citation>
    <scope>NUCLEOTIDE SEQUENCE [LARGE SCALE GENOMIC DNA]</scope>
    <source>
        <strain evidence="14 15">4138</strain>
    </source>
</reference>
<dbReference type="InterPro" id="IPR020084">
    <property type="entry name" value="NUDIX_hydrolase_CS"/>
</dbReference>
<comment type="caution">
    <text evidence="14">The sequence shown here is derived from an EMBL/GenBank/DDBJ whole genome shotgun (WGS) entry which is preliminary data.</text>
</comment>
<evidence type="ECO:0000256" key="2">
    <source>
        <dbReference type="ARBA" id="ARBA00007482"/>
    </source>
</evidence>
<evidence type="ECO:0000256" key="11">
    <source>
        <dbReference type="ARBA" id="ARBA00033056"/>
    </source>
</evidence>
<proteinExistence type="inferred from homology"/>
<evidence type="ECO:0000259" key="13">
    <source>
        <dbReference type="PROSITE" id="PS51462"/>
    </source>
</evidence>
<dbReference type="PANTHER" id="PTHR11839:SF5">
    <property type="entry name" value="ADP-RIBOSE PYROPHOSPHATASE"/>
    <property type="match status" value="1"/>
</dbReference>
<evidence type="ECO:0000256" key="6">
    <source>
        <dbReference type="ARBA" id="ARBA00022801"/>
    </source>
</evidence>
<evidence type="ECO:0000256" key="10">
    <source>
        <dbReference type="ARBA" id="ARBA00030308"/>
    </source>
</evidence>
<dbReference type="Pfam" id="PF00293">
    <property type="entry name" value="NUDIX"/>
    <property type="match status" value="1"/>
</dbReference>
<dbReference type="InterPro" id="IPR015797">
    <property type="entry name" value="NUDIX_hydrolase-like_dom_sf"/>
</dbReference>
<dbReference type="InterPro" id="IPR004385">
    <property type="entry name" value="NDP_pyrophosphatase"/>
</dbReference>
<evidence type="ECO:0000313" key="14">
    <source>
        <dbReference type="EMBL" id="MDR7120118.1"/>
    </source>
</evidence>
<evidence type="ECO:0000256" key="9">
    <source>
        <dbReference type="ARBA" id="ARBA00030162"/>
    </source>
</evidence>
<dbReference type="NCBIfam" id="TIGR00052">
    <property type="entry name" value="nudix-type nucleoside diphosphatase, YffH/AdpP family"/>
    <property type="match status" value="1"/>
</dbReference>
<evidence type="ECO:0000256" key="1">
    <source>
        <dbReference type="ARBA" id="ARBA00001946"/>
    </source>
</evidence>
<evidence type="ECO:0000256" key="4">
    <source>
        <dbReference type="ARBA" id="ARBA00013297"/>
    </source>
</evidence>
<dbReference type="InterPro" id="IPR000086">
    <property type="entry name" value="NUDIX_hydrolase_dom"/>
</dbReference>
<keyword evidence="15" id="KW-1185">Reference proteome</keyword>
<comment type="function">
    <text evidence="8">Acts on ADP-mannose and ADP-glucose as well as ADP-ribose. Prevents glycogen biosynthesis. The reaction catalyzed by this enzyme is a limiting step of the gluconeogenic process.</text>
</comment>
<organism evidence="14 15">
    <name type="scientific">Rheinheimera soli</name>
    <dbReference type="NCBI Taxonomy" id="443616"/>
    <lineage>
        <taxon>Bacteria</taxon>
        <taxon>Pseudomonadati</taxon>
        <taxon>Pseudomonadota</taxon>
        <taxon>Gammaproteobacteria</taxon>
        <taxon>Chromatiales</taxon>
        <taxon>Chromatiaceae</taxon>
        <taxon>Rheinheimera</taxon>
    </lineage>
</organism>
<dbReference type="PROSITE" id="PS51462">
    <property type="entry name" value="NUDIX"/>
    <property type="match status" value="1"/>
</dbReference>
<keyword evidence="7" id="KW-0460">Magnesium</keyword>
<comment type="catalytic activity">
    <reaction evidence="12">
        <text>ADP-D-ribose + H2O = D-ribose 5-phosphate + AMP + 2 H(+)</text>
        <dbReference type="Rhea" id="RHEA:10412"/>
        <dbReference type="ChEBI" id="CHEBI:15377"/>
        <dbReference type="ChEBI" id="CHEBI:15378"/>
        <dbReference type="ChEBI" id="CHEBI:57967"/>
        <dbReference type="ChEBI" id="CHEBI:78346"/>
        <dbReference type="ChEBI" id="CHEBI:456215"/>
        <dbReference type="EC" id="3.6.1.13"/>
    </reaction>
</comment>
<dbReference type="Gene3D" id="3.90.79.10">
    <property type="entry name" value="Nucleoside Triphosphate Pyrophosphohydrolase"/>
    <property type="match status" value="1"/>
</dbReference>
<dbReference type="EC" id="3.6.1.13" evidence="3"/>
<dbReference type="GO" id="GO:0047631">
    <property type="term" value="F:ADP-ribose diphosphatase activity"/>
    <property type="evidence" value="ECO:0007669"/>
    <property type="project" value="UniProtKB-EC"/>
</dbReference>
<sequence length="217" mass="24313">MSIQMPDFKPENYPSFHSSDVKILDQNTVFQGFFRIDSYKVAHKLFNGGWSTEVKRELFERGHAVIVLPYDVKNDSLVLIEQFRIGALQNPNGPWLLEAIAGMIEPGESTEQVAMREAEEEAGLKLTEFWPMLSYQSSPGGCTERVYLVLARLEQKVETGVYGLASEQEDIKVHSLPRQVAMQLLQAGKIDNAATVIALQWLALNLAEVKQGWTGSV</sequence>
<evidence type="ECO:0000256" key="3">
    <source>
        <dbReference type="ARBA" id="ARBA00012453"/>
    </source>
</evidence>
<keyword evidence="5" id="KW-0479">Metal-binding</keyword>
<protein>
    <recommendedName>
        <fullName evidence="4">ADP-ribose pyrophosphatase</fullName>
        <ecNumber evidence="3">3.6.1.13</ecNumber>
    </recommendedName>
    <alternativeName>
        <fullName evidence="9">ADP-ribose diphosphatase</fullName>
    </alternativeName>
    <alternativeName>
        <fullName evidence="11">ADP-ribose phosphohydrolase</fullName>
    </alternativeName>
    <alternativeName>
        <fullName evidence="10">Adenosine diphosphoribose pyrophosphatase</fullName>
    </alternativeName>
</protein>
<evidence type="ECO:0000256" key="7">
    <source>
        <dbReference type="ARBA" id="ARBA00022842"/>
    </source>
</evidence>
<dbReference type="PANTHER" id="PTHR11839">
    <property type="entry name" value="UDP/ADP-SUGAR PYROPHOSPHATASE"/>
    <property type="match status" value="1"/>
</dbReference>
<evidence type="ECO:0000256" key="12">
    <source>
        <dbReference type="ARBA" id="ARBA00049546"/>
    </source>
</evidence>
<evidence type="ECO:0000256" key="8">
    <source>
        <dbReference type="ARBA" id="ARBA00025164"/>
    </source>
</evidence>
<dbReference type="EMBL" id="JAVDWR010000002">
    <property type="protein sequence ID" value="MDR7120118.1"/>
    <property type="molecule type" value="Genomic_DNA"/>
</dbReference>
<comment type="cofactor">
    <cofactor evidence="1">
        <name>Mg(2+)</name>
        <dbReference type="ChEBI" id="CHEBI:18420"/>
    </cofactor>
</comment>
<accession>A0ABU1VWN5</accession>
<dbReference type="SUPFAM" id="SSF55811">
    <property type="entry name" value="Nudix"/>
    <property type="match status" value="1"/>
</dbReference>
<feature type="domain" description="Nudix hydrolase" evidence="13">
    <location>
        <begin position="60"/>
        <end position="198"/>
    </location>
</feature>
<dbReference type="Proteomes" id="UP001257909">
    <property type="component" value="Unassembled WGS sequence"/>
</dbReference>
<name>A0ABU1VWN5_9GAMM</name>
<evidence type="ECO:0000313" key="15">
    <source>
        <dbReference type="Proteomes" id="UP001257909"/>
    </source>
</evidence>
<evidence type="ECO:0000256" key="5">
    <source>
        <dbReference type="ARBA" id="ARBA00022723"/>
    </source>
</evidence>
<dbReference type="NCBIfam" id="NF008003">
    <property type="entry name" value="PRK10729.1"/>
    <property type="match status" value="1"/>
</dbReference>
<comment type="similarity">
    <text evidence="2">Belongs to the Nudix hydrolase family. NudF subfamily.</text>
</comment>
<keyword evidence="6 14" id="KW-0378">Hydrolase</keyword>
<gene>
    <name evidence="14" type="ORF">J2W69_001047</name>
</gene>
<dbReference type="PROSITE" id="PS00893">
    <property type="entry name" value="NUDIX_BOX"/>
    <property type="match status" value="1"/>
</dbReference>
<dbReference type="CDD" id="cd24155">
    <property type="entry name" value="NUDIX_ADPRase"/>
    <property type="match status" value="1"/>
</dbReference>